<evidence type="ECO:0000256" key="2">
    <source>
        <dbReference type="ARBA" id="ARBA00023002"/>
    </source>
</evidence>
<dbReference type="Pfam" id="PF00106">
    <property type="entry name" value="adh_short"/>
    <property type="match status" value="1"/>
</dbReference>
<dbReference type="PANTHER" id="PTHR43976:SF16">
    <property type="entry name" value="SHORT-CHAIN DEHYDROGENASE_REDUCTASE FAMILY PROTEIN"/>
    <property type="match status" value="1"/>
</dbReference>
<keyword evidence="5" id="KW-1185">Reference proteome</keyword>
<dbReference type="AlphaFoldDB" id="A0A1R0FAF6"/>
<dbReference type="PANTHER" id="PTHR43976">
    <property type="entry name" value="SHORT CHAIN DEHYDROGENASE"/>
    <property type="match status" value="1"/>
</dbReference>
<proteinExistence type="inferred from homology"/>
<accession>A0A1R0FAF6</accession>
<dbReference type="PRINTS" id="PR00080">
    <property type="entry name" value="SDRFAMILY"/>
</dbReference>
<dbReference type="Proteomes" id="UP000187344">
    <property type="component" value="Unassembled WGS sequence"/>
</dbReference>
<dbReference type="InterPro" id="IPR036291">
    <property type="entry name" value="NAD(P)-bd_dom_sf"/>
</dbReference>
<dbReference type="InterPro" id="IPR051911">
    <property type="entry name" value="SDR_oxidoreductase"/>
</dbReference>
<evidence type="ECO:0000313" key="5">
    <source>
        <dbReference type="Proteomes" id="UP000187344"/>
    </source>
</evidence>
<dbReference type="Gene3D" id="3.40.50.720">
    <property type="entry name" value="NAD(P)-binding Rossmann-like Domain"/>
    <property type="match status" value="1"/>
</dbReference>
<reference evidence="4 5" key="1">
    <citation type="submission" date="2016-12" db="EMBL/GenBank/DDBJ databases">
        <title>Comparative genomics of Bartonella apis.</title>
        <authorList>
            <person name="Engel P."/>
        </authorList>
    </citation>
    <scope>NUCLEOTIDE SEQUENCE [LARGE SCALE GENOMIC DNA]</scope>
    <source>
        <strain evidence="4 5">PEB0149</strain>
    </source>
</reference>
<dbReference type="NCBIfam" id="NF005065">
    <property type="entry name" value="PRK06482.1"/>
    <property type="match status" value="1"/>
</dbReference>
<evidence type="ECO:0000313" key="4">
    <source>
        <dbReference type="EMBL" id="OLY43956.1"/>
    </source>
</evidence>
<dbReference type="GO" id="GO:0016491">
    <property type="term" value="F:oxidoreductase activity"/>
    <property type="evidence" value="ECO:0007669"/>
    <property type="project" value="UniProtKB-KW"/>
</dbReference>
<dbReference type="RefSeq" id="WP_075869132.1">
    <property type="nucleotide sequence ID" value="NZ_CALYQA010000009.1"/>
</dbReference>
<evidence type="ECO:0000256" key="3">
    <source>
        <dbReference type="RuleBase" id="RU000363"/>
    </source>
</evidence>
<dbReference type="InterPro" id="IPR002347">
    <property type="entry name" value="SDR_fam"/>
</dbReference>
<sequence length="276" mass="30402">MVKRNWVITGVSSGFGYEMVKQVLSRGDNVLGTVRKTAPVEDLIVRYPDNFHVEIVDMRDRTAVKELGQKAEELFSTIDVIVSNAGYGLFGAAEELSDKEIDDIIATNLTGSIDFIRAFLPIMRKKQHGRIIQISSYGGEVAFAGNSLYHATKWGIEGFCDSLSQEMAPFNIGVTIVEPGGARTEFRYKSAKIAKPIKAYDNTPAHAFQKMLDRKNGLAAGDPERIAARIIESVDRTPAPLRMVLGSGALKTTIEVLKKRLEDFKGQEQLAASTDF</sequence>
<dbReference type="SUPFAM" id="SSF51735">
    <property type="entry name" value="NAD(P)-binding Rossmann-fold domains"/>
    <property type="match status" value="1"/>
</dbReference>
<dbReference type="PRINTS" id="PR00081">
    <property type="entry name" value="GDHRDH"/>
</dbReference>
<keyword evidence="2" id="KW-0560">Oxidoreductase</keyword>
<gene>
    <name evidence="4" type="ORF">PEB0149_013980</name>
</gene>
<name>A0A1R0FAF6_9HYPH</name>
<protein>
    <submittedName>
        <fullName evidence="4">Short-chain dehydrogenase</fullName>
    </submittedName>
</protein>
<comment type="caution">
    <text evidence="4">The sequence shown here is derived from an EMBL/GenBank/DDBJ whole genome shotgun (WGS) entry which is preliminary data.</text>
</comment>
<dbReference type="CDD" id="cd05374">
    <property type="entry name" value="17beta-HSD-like_SDR_c"/>
    <property type="match status" value="1"/>
</dbReference>
<dbReference type="EMBL" id="LXYT01000001">
    <property type="protein sequence ID" value="OLY43956.1"/>
    <property type="molecule type" value="Genomic_DNA"/>
</dbReference>
<evidence type="ECO:0000256" key="1">
    <source>
        <dbReference type="ARBA" id="ARBA00006484"/>
    </source>
</evidence>
<comment type="similarity">
    <text evidence="1 3">Belongs to the short-chain dehydrogenases/reductases (SDR) family.</text>
</comment>
<dbReference type="OrthoDB" id="9793825at2"/>
<organism evidence="4 5">
    <name type="scientific">Bartonella apis</name>
    <dbReference type="NCBI Taxonomy" id="1686310"/>
    <lineage>
        <taxon>Bacteria</taxon>
        <taxon>Pseudomonadati</taxon>
        <taxon>Pseudomonadota</taxon>
        <taxon>Alphaproteobacteria</taxon>
        <taxon>Hyphomicrobiales</taxon>
        <taxon>Bartonellaceae</taxon>
        <taxon>Bartonella</taxon>
    </lineage>
</organism>